<dbReference type="InterPro" id="IPR037972">
    <property type="entry name" value="RepB_N"/>
</dbReference>
<dbReference type="SMART" id="SM00470">
    <property type="entry name" value="ParB"/>
    <property type="match status" value="1"/>
</dbReference>
<feature type="region of interest" description="Disordered" evidence="2">
    <location>
        <begin position="249"/>
        <end position="280"/>
    </location>
</feature>
<dbReference type="GO" id="GO:0005694">
    <property type="term" value="C:chromosome"/>
    <property type="evidence" value="ECO:0007669"/>
    <property type="project" value="TreeGrafter"/>
</dbReference>
<accession>A0A843YFG9</accession>
<dbReference type="Gene3D" id="1.10.10.2830">
    <property type="match status" value="1"/>
</dbReference>
<dbReference type="PANTHER" id="PTHR33375:SF1">
    <property type="entry name" value="CHROMOSOME-PARTITIONING PROTEIN PARB-RELATED"/>
    <property type="match status" value="1"/>
</dbReference>
<dbReference type="AlphaFoldDB" id="A0A843YFG9"/>
<dbReference type="InterPro" id="IPR036086">
    <property type="entry name" value="ParB/Sulfiredoxin_sf"/>
</dbReference>
<dbReference type="InterPro" id="IPR004437">
    <property type="entry name" value="ParB/RepB/Spo0J"/>
</dbReference>
<name>A0A843YFG9_9RHOB</name>
<dbReference type="InterPro" id="IPR011111">
    <property type="entry name" value="Plasmid_RepB"/>
</dbReference>
<dbReference type="InterPro" id="IPR017819">
    <property type="entry name" value="Plasmid_partition_RepB"/>
</dbReference>
<dbReference type="GO" id="GO:0003677">
    <property type="term" value="F:DNA binding"/>
    <property type="evidence" value="ECO:0007669"/>
    <property type="project" value="InterPro"/>
</dbReference>
<dbReference type="CDD" id="cd16405">
    <property type="entry name" value="RepB_like_N"/>
    <property type="match status" value="1"/>
</dbReference>
<dbReference type="SUPFAM" id="SSF110849">
    <property type="entry name" value="ParB/Sulfiredoxin"/>
    <property type="match status" value="1"/>
</dbReference>
<dbReference type="NCBIfam" id="TIGR00180">
    <property type="entry name" value="parB_part"/>
    <property type="match status" value="1"/>
</dbReference>
<feature type="region of interest" description="Disordered" evidence="2">
    <location>
        <begin position="1"/>
        <end position="23"/>
    </location>
</feature>
<dbReference type="SUPFAM" id="SSF109709">
    <property type="entry name" value="KorB DNA-binding domain-like"/>
    <property type="match status" value="1"/>
</dbReference>
<organism evidence="4 5">
    <name type="scientific">Tritonibacter litoralis</name>
    <dbReference type="NCBI Taxonomy" id="2662264"/>
    <lineage>
        <taxon>Bacteria</taxon>
        <taxon>Pseudomonadati</taxon>
        <taxon>Pseudomonadota</taxon>
        <taxon>Alphaproteobacteria</taxon>
        <taxon>Rhodobacterales</taxon>
        <taxon>Paracoccaceae</taxon>
        <taxon>Tritonibacter</taxon>
    </lineage>
</organism>
<reference evidence="4 5" key="1">
    <citation type="submission" date="2019-10" db="EMBL/GenBank/DDBJ databases">
        <title>Epibacterium sp. nov., isolated from seawater.</title>
        <authorList>
            <person name="Zhang X."/>
            <person name="Li N."/>
        </authorList>
    </citation>
    <scope>NUCLEOTIDE SEQUENCE [LARGE SCALE GENOMIC DNA]</scope>
    <source>
        <strain evidence="4 5">SM1979</strain>
    </source>
</reference>
<evidence type="ECO:0000256" key="2">
    <source>
        <dbReference type="SAM" id="MobiDB-lite"/>
    </source>
</evidence>
<evidence type="ECO:0000313" key="5">
    <source>
        <dbReference type="Proteomes" id="UP000444174"/>
    </source>
</evidence>
<dbReference type="InterPro" id="IPR050336">
    <property type="entry name" value="Chromosome_partition/occlusion"/>
</dbReference>
<comment type="similarity">
    <text evidence="1">Belongs to the ParB family.</text>
</comment>
<gene>
    <name evidence="4" type="primary">repB</name>
    <name evidence="4" type="ORF">GFB49_14285</name>
</gene>
<protein>
    <submittedName>
        <fullName evidence="4">Plasmid partitioning protein RepB</fullName>
    </submittedName>
</protein>
<dbReference type="InterPro" id="IPR003115">
    <property type="entry name" value="ParB_N"/>
</dbReference>
<evidence type="ECO:0000313" key="4">
    <source>
        <dbReference type="EMBL" id="MQQ09631.1"/>
    </source>
</evidence>
<evidence type="ECO:0000259" key="3">
    <source>
        <dbReference type="SMART" id="SM00470"/>
    </source>
</evidence>
<dbReference type="Pfam" id="PF07506">
    <property type="entry name" value="RepB"/>
    <property type="match status" value="1"/>
</dbReference>
<sequence>MARKNLLKGLMDQSAAPETPPAQTRVDVAKPRYSSGAIGAVSQSISDLKSRAVQEIDPRMIDAGGIRDRLDEDGGLLELIASIEEYGQQVPVLLRPNPNYPERYQVVYGRRRVAALRRLERPVKALIRVLDDRELIVAQGQENSARRDLSFIERVNFARQMRQMGYERKVICDALHVDKTLISRMLSVADRIPEPLINAIGAAPSVGRDRWLKLADLLEKSNLDTAVTAALGDGSDDRFDAVLTALTPARPPAPPPQKSALTGAGGQALGEVKRGKGKTTLTLNAQTSEGFEEWLVDNISELHTQWQFERKNSTG</sequence>
<dbReference type="EMBL" id="WIBF01000009">
    <property type="protein sequence ID" value="MQQ09631.1"/>
    <property type="molecule type" value="Genomic_DNA"/>
</dbReference>
<dbReference type="NCBIfam" id="TIGR03454">
    <property type="entry name" value="partition_RepB"/>
    <property type="match status" value="1"/>
</dbReference>
<comment type="caution">
    <text evidence="4">The sequence shown here is derived from an EMBL/GenBank/DDBJ whole genome shotgun (WGS) entry which is preliminary data.</text>
</comment>
<keyword evidence="5" id="KW-1185">Reference proteome</keyword>
<dbReference type="Proteomes" id="UP000444174">
    <property type="component" value="Unassembled WGS sequence"/>
</dbReference>
<dbReference type="Pfam" id="PF02195">
    <property type="entry name" value="ParB_N"/>
    <property type="match status" value="1"/>
</dbReference>
<evidence type="ECO:0000256" key="1">
    <source>
        <dbReference type="ARBA" id="ARBA00006295"/>
    </source>
</evidence>
<feature type="domain" description="ParB-like N-terminal" evidence="3">
    <location>
        <begin position="54"/>
        <end position="144"/>
    </location>
</feature>
<dbReference type="RefSeq" id="WP_153216607.1">
    <property type="nucleotide sequence ID" value="NZ_WIBF01000009.1"/>
</dbReference>
<dbReference type="GO" id="GO:0007059">
    <property type="term" value="P:chromosome segregation"/>
    <property type="evidence" value="ECO:0007669"/>
    <property type="project" value="TreeGrafter"/>
</dbReference>
<proteinExistence type="inferred from homology"/>
<dbReference type="PANTHER" id="PTHR33375">
    <property type="entry name" value="CHROMOSOME-PARTITIONING PROTEIN PARB-RELATED"/>
    <property type="match status" value="1"/>
</dbReference>
<dbReference type="Gene3D" id="3.90.1530.30">
    <property type="match status" value="1"/>
</dbReference>